<keyword evidence="1" id="KW-0704">Schiff base</keyword>
<dbReference type="AlphaFoldDB" id="Q7X333"/>
<protein>
    <submittedName>
        <fullName evidence="2">Putative transaldolase</fullName>
    </submittedName>
</protein>
<dbReference type="EMBL" id="AY281354">
    <property type="protein sequence ID" value="AAP58531.1"/>
    <property type="molecule type" value="Genomic_DNA"/>
</dbReference>
<evidence type="ECO:0000313" key="2">
    <source>
        <dbReference type="EMBL" id="AAP58531.1"/>
    </source>
</evidence>
<dbReference type="Gene3D" id="3.20.20.70">
    <property type="entry name" value="Aldolase class I"/>
    <property type="match status" value="1"/>
</dbReference>
<dbReference type="SUPFAM" id="SSF51569">
    <property type="entry name" value="Aldolase"/>
    <property type="match status" value="1"/>
</dbReference>
<dbReference type="InterPro" id="IPR013785">
    <property type="entry name" value="Aldolase_TIM"/>
</dbReference>
<dbReference type="InterPro" id="IPR001585">
    <property type="entry name" value="TAL/FSA"/>
</dbReference>
<organism evidence="2">
    <name type="scientific">uncultured Acidobacteriota bacterium</name>
    <dbReference type="NCBI Taxonomy" id="171953"/>
    <lineage>
        <taxon>Bacteria</taxon>
        <taxon>Pseudomonadati</taxon>
        <taxon>Acidobacteriota</taxon>
        <taxon>environmental samples</taxon>
    </lineage>
</organism>
<dbReference type="PANTHER" id="PTHR10683">
    <property type="entry name" value="TRANSALDOLASE"/>
    <property type="match status" value="1"/>
</dbReference>
<dbReference type="InterPro" id="IPR011861">
    <property type="entry name" value="Transald_staph-type"/>
</dbReference>
<dbReference type="Pfam" id="PF00923">
    <property type="entry name" value="TAL_FSA"/>
    <property type="match status" value="1"/>
</dbReference>
<proteinExistence type="predicted"/>
<dbReference type="GO" id="GO:0005975">
    <property type="term" value="P:carbohydrate metabolic process"/>
    <property type="evidence" value="ECO:0007669"/>
    <property type="project" value="InterPro"/>
</dbReference>
<sequence>MLELYRRPHIKGFTTNPTLMRKAGITDYAAFAARVIEAIPDRPISFEVFSDDFTEMERQAREIARWGVNVYAKVPVTNTRREPTYELVRRLCNDGVKVNVTAVMTLDQVSSVAAAVRAGAPSCVSVFAGRVADTGVDPVPLMAEAVRRLRTAPRAELIWASPRELLNIFQADAVGCHIITATSDILNKLPLVGHSLDDYSLATVKMFHDDAGRAGFAV</sequence>
<name>Q7X333_9BACT</name>
<dbReference type="PANTHER" id="PTHR10683:SF40">
    <property type="entry name" value="FRUCTOSE-6-PHOSPHATE ALDOLASE 1-RELATED"/>
    <property type="match status" value="1"/>
</dbReference>
<accession>Q7X333</accession>
<reference evidence="2" key="1">
    <citation type="journal article" date="2003" name="Mol. Microbiol.">
        <title>Acidobacteria form a coherent but highly diverse group within the bacterial domain: evidence from environmental genomics.</title>
        <authorList>
            <person name="Quaiser A."/>
            <person name="Ochsenreiter T."/>
            <person name="Lanz C."/>
            <person name="Schuster S.C."/>
            <person name="Treusch A.H."/>
            <person name="Eck J."/>
            <person name="Schleper C."/>
        </authorList>
    </citation>
    <scope>NUCLEOTIDE SEQUENCE</scope>
</reference>
<evidence type="ECO:0000256" key="1">
    <source>
        <dbReference type="ARBA" id="ARBA00023270"/>
    </source>
</evidence>
<dbReference type="NCBIfam" id="TIGR02134">
    <property type="entry name" value="transald_staph"/>
    <property type="match status" value="1"/>
</dbReference>